<proteinExistence type="predicted"/>
<dbReference type="GO" id="GO:0016020">
    <property type="term" value="C:membrane"/>
    <property type="evidence" value="ECO:0007669"/>
    <property type="project" value="UniProtKB-SubCell"/>
</dbReference>
<evidence type="ECO:0000256" key="6">
    <source>
        <dbReference type="ARBA" id="ARBA00023136"/>
    </source>
</evidence>
<evidence type="ECO:0000256" key="4">
    <source>
        <dbReference type="ARBA" id="ARBA00022692"/>
    </source>
</evidence>
<evidence type="ECO:0008006" key="8">
    <source>
        <dbReference type="Google" id="ProtNLM"/>
    </source>
</evidence>
<evidence type="ECO:0000256" key="1">
    <source>
        <dbReference type="ARBA" id="ARBA00004167"/>
    </source>
</evidence>
<dbReference type="Pfam" id="PF01697">
    <property type="entry name" value="Glyco_transf_92"/>
    <property type="match status" value="1"/>
</dbReference>
<dbReference type="InterPro" id="IPR008166">
    <property type="entry name" value="Glyco_transf_92"/>
</dbReference>
<sequence>MQYLALCCIVKDESPYIKEWVLYHSLIGVEHFFIYDNGSAVPVSESLGELAASPRVTVLAAPNKAMQLPAYNHCLTEFGNAFQWIAFVDVDEFICPAKGNDLRCLLAAYEPYGALALSWRLFSSSGHETRPQGLVIENYTRYVREDTAHIKSIVQPRKTSGCRNPHAFGYLPGHCCVNEAFDPLPPGAAFWFPSHETVWVNHYYYKSREDFALKLSKGRNSVHQETQRWWSMELFDKHLALPDFQDKTITRFAPRLRKSLRDNALPAPFTPPQDLDLAGLLTLSSERLAAGHPEEALVCLCHAAMRQESHDIWTMRATFARLLRDFPTGGHFLRQASRLGESLHLYAEMAELALAENDRQKAEDAVALLRTAMQRSNVAAGPWAERLGQLEQRLE</sequence>
<evidence type="ECO:0000313" key="7">
    <source>
        <dbReference type="EMBL" id="SBW08877.1"/>
    </source>
</evidence>
<evidence type="ECO:0000256" key="3">
    <source>
        <dbReference type="ARBA" id="ARBA00022679"/>
    </source>
</evidence>
<reference evidence="7" key="1">
    <citation type="submission" date="2016-04" db="EMBL/GenBank/DDBJ databases">
        <authorList>
            <person name="Evans L.H."/>
            <person name="Alamgir A."/>
            <person name="Owens N."/>
            <person name="Weber N.D."/>
            <person name="Virtaneva K."/>
            <person name="Barbian K."/>
            <person name="Babar A."/>
            <person name="Rosenke K."/>
        </authorList>
    </citation>
    <scope>NUCLEOTIDE SEQUENCE</scope>
    <source>
        <strain evidence="7">86</strain>
    </source>
</reference>
<evidence type="ECO:0000256" key="5">
    <source>
        <dbReference type="ARBA" id="ARBA00022989"/>
    </source>
</evidence>
<dbReference type="EMBL" id="FLUQ01000005">
    <property type="protein sequence ID" value="SBW08877.1"/>
    <property type="molecule type" value="Genomic_DNA"/>
</dbReference>
<keyword evidence="3" id="KW-0808">Transferase</keyword>
<keyword evidence="5" id="KW-1133">Transmembrane helix</keyword>
<organism evidence="7">
    <name type="scientific">uncultured delta proteobacterium</name>
    <dbReference type="NCBI Taxonomy" id="34034"/>
    <lineage>
        <taxon>Bacteria</taxon>
        <taxon>Deltaproteobacteria</taxon>
        <taxon>environmental samples</taxon>
    </lineage>
</organism>
<gene>
    <name evidence="7" type="ORF">KL86DPRO_50012</name>
</gene>
<dbReference type="GO" id="GO:0005737">
    <property type="term" value="C:cytoplasm"/>
    <property type="evidence" value="ECO:0007669"/>
    <property type="project" value="TreeGrafter"/>
</dbReference>
<protein>
    <recommendedName>
        <fullName evidence="8">Glycosyl transferase family 2</fullName>
    </recommendedName>
</protein>
<dbReference type="GO" id="GO:0016757">
    <property type="term" value="F:glycosyltransferase activity"/>
    <property type="evidence" value="ECO:0007669"/>
    <property type="project" value="UniProtKB-KW"/>
</dbReference>
<dbReference type="AlphaFoldDB" id="A0A212KB69"/>
<comment type="subcellular location">
    <subcellularLocation>
        <location evidence="1">Membrane</location>
        <topology evidence="1">Single-pass membrane protein</topology>
    </subcellularLocation>
</comment>
<dbReference type="PANTHER" id="PTHR21461">
    <property type="entry name" value="GLYCOSYLTRANSFERASE FAMILY 92 PROTEIN"/>
    <property type="match status" value="1"/>
</dbReference>
<name>A0A212KB69_9DELT</name>
<dbReference type="PANTHER" id="PTHR21461:SF69">
    <property type="entry name" value="GLYCOSYLTRANSFERASE FAMILY 92 PROTEIN"/>
    <property type="match status" value="1"/>
</dbReference>
<keyword evidence="6" id="KW-0472">Membrane</keyword>
<keyword evidence="4" id="KW-0812">Transmembrane</keyword>
<accession>A0A212KB69</accession>
<keyword evidence="2" id="KW-0328">Glycosyltransferase</keyword>
<evidence type="ECO:0000256" key="2">
    <source>
        <dbReference type="ARBA" id="ARBA00022676"/>
    </source>
</evidence>